<evidence type="ECO:0000313" key="1">
    <source>
        <dbReference type="EMBL" id="EQA45665.1"/>
    </source>
</evidence>
<dbReference type="AlphaFoldDB" id="T0F3J7"/>
<gene>
    <name evidence="1" type="ORF">LEP1GSC050_3758</name>
</gene>
<accession>T0F3J7</accession>
<evidence type="ECO:0000313" key="2">
    <source>
        <dbReference type="Proteomes" id="UP000015454"/>
    </source>
</evidence>
<reference evidence="1" key="1">
    <citation type="submission" date="2013-05" db="EMBL/GenBank/DDBJ databases">
        <authorList>
            <person name="Harkins D.M."/>
            <person name="Durkin A.S."/>
            <person name="Brinkac L.M."/>
            <person name="Haft D.H."/>
            <person name="Selengut J.D."/>
            <person name="Sanka R."/>
            <person name="DePew J."/>
            <person name="Purushe J."/>
            <person name="Hartskeerl R.A."/>
            <person name="Ahmed A."/>
            <person name="van der Linden H."/>
            <person name="Goris M.G.A."/>
            <person name="Vinetz J.M."/>
            <person name="Sutton G.G."/>
            <person name="Nierman W.C."/>
            <person name="Fouts D.E."/>
        </authorList>
    </citation>
    <scope>NUCLEOTIDE SEQUENCE [LARGE SCALE GENOMIC DNA]</scope>
    <source>
        <strain evidence="1">5399</strain>
    </source>
</reference>
<dbReference type="EMBL" id="AHMO02000008">
    <property type="protein sequence ID" value="EQA45665.1"/>
    <property type="molecule type" value="Genomic_DNA"/>
</dbReference>
<name>T0F3J7_9LEPT</name>
<sequence>MFFTLLSVLPGLAGRNSDHLPTLLSSMPLCLINAASPQAYLYSVSVKPFPTNEFFLLKNQFLKKKSEQDESSMIVKKGFKVVQTFFPLTSYGF</sequence>
<dbReference type="Proteomes" id="UP000015454">
    <property type="component" value="Unassembled WGS sequence"/>
</dbReference>
<organism evidence="1 2">
    <name type="scientific">Leptospira broomii serovar Hurstbridge str. 5399</name>
    <dbReference type="NCBI Taxonomy" id="1049789"/>
    <lineage>
        <taxon>Bacteria</taxon>
        <taxon>Pseudomonadati</taxon>
        <taxon>Spirochaetota</taxon>
        <taxon>Spirochaetia</taxon>
        <taxon>Leptospirales</taxon>
        <taxon>Leptospiraceae</taxon>
        <taxon>Leptospira</taxon>
    </lineage>
</organism>
<keyword evidence="2" id="KW-1185">Reference proteome</keyword>
<protein>
    <submittedName>
        <fullName evidence="1">Uncharacterized protein</fullName>
    </submittedName>
</protein>
<comment type="caution">
    <text evidence="1">The sequence shown here is derived from an EMBL/GenBank/DDBJ whole genome shotgun (WGS) entry which is preliminary data.</text>
</comment>
<proteinExistence type="predicted"/>